<dbReference type="EMBL" id="JAVYJV010000012">
    <property type="protein sequence ID" value="KAK4358329.1"/>
    <property type="molecule type" value="Genomic_DNA"/>
</dbReference>
<evidence type="ECO:0000256" key="6">
    <source>
        <dbReference type="ARBA" id="ARBA00023242"/>
    </source>
</evidence>
<dbReference type="GO" id="GO:0005634">
    <property type="term" value="C:nucleus"/>
    <property type="evidence" value="ECO:0007669"/>
    <property type="project" value="UniProtKB-SubCell"/>
</dbReference>
<protein>
    <submittedName>
        <fullName evidence="11">Uncharacterized protein</fullName>
    </submittedName>
</protein>
<dbReference type="AlphaFoldDB" id="A0AAE1VEC5"/>
<keyword evidence="6 8" id="KW-0539">Nucleus</keyword>
<evidence type="ECO:0000259" key="10">
    <source>
        <dbReference type="PROSITE" id="PS51017"/>
    </source>
</evidence>
<evidence type="ECO:0000256" key="2">
    <source>
        <dbReference type="ARBA" id="ARBA00010024"/>
    </source>
</evidence>
<dbReference type="GO" id="GO:0006355">
    <property type="term" value="P:regulation of DNA-templated transcription"/>
    <property type="evidence" value="ECO:0007669"/>
    <property type="project" value="TreeGrafter"/>
</dbReference>
<keyword evidence="12" id="KW-1185">Reference proteome</keyword>
<feature type="domain" description="CCT" evidence="10">
    <location>
        <begin position="434"/>
        <end position="476"/>
    </location>
</feature>
<evidence type="ECO:0000313" key="11">
    <source>
        <dbReference type="EMBL" id="KAK4358329.1"/>
    </source>
</evidence>
<accession>A0AAE1VEC5</accession>
<dbReference type="InterPro" id="IPR052453">
    <property type="entry name" value="CONSTANS-like_ZF"/>
</dbReference>
<dbReference type="InterPro" id="IPR000315">
    <property type="entry name" value="Znf_B-box"/>
</dbReference>
<dbReference type="GO" id="GO:0008270">
    <property type="term" value="F:zinc ion binding"/>
    <property type="evidence" value="ECO:0007669"/>
    <property type="project" value="UniProtKB-KW"/>
</dbReference>
<dbReference type="Proteomes" id="UP001291623">
    <property type="component" value="Unassembled WGS sequence"/>
</dbReference>
<evidence type="ECO:0000256" key="8">
    <source>
        <dbReference type="PROSITE-ProRule" id="PRU00357"/>
    </source>
</evidence>
<dbReference type="Pfam" id="PF00643">
    <property type="entry name" value="zf-B_box"/>
    <property type="match status" value="1"/>
</dbReference>
<evidence type="ECO:0000256" key="5">
    <source>
        <dbReference type="ARBA" id="ARBA00022833"/>
    </source>
</evidence>
<dbReference type="PANTHER" id="PTHR31874">
    <property type="entry name" value="CCT MOTIF FAMILY PROTEIN, EXPRESSED"/>
    <property type="match status" value="1"/>
</dbReference>
<name>A0AAE1VEC5_9SOLA</name>
<reference evidence="11" key="1">
    <citation type="submission" date="2023-12" db="EMBL/GenBank/DDBJ databases">
        <title>Genome assembly of Anisodus tanguticus.</title>
        <authorList>
            <person name="Wang Y.-J."/>
        </authorList>
    </citation>
    <scope>NUCLEOTIDE SEQUENCE</scope>
    <source>
        <strain evidence="11">KB-2021</strain>
        <tissue evidence="11">Leaf</tissue>
    </source>
</reference>
<keyword evidence="4 7" id="KW-0863">Zinc-finger</keyword>
<keyword evidence="3" id="KW-0479">Metal-binding</keyword>
<evidence type="ECO:0000256" key="7">
    <source>
        <dbReference type="PROSITE-ProRule" id="PRU00024"/>
    </source>
</evidence>
<dbReference type="CDD" id="cd19821">
    <property type="entry name" value="Bbox1_BBX-like"/>
    <property type="match status" value="1"/>
</dbReference>
<evidence type="ECO:0000256" key="4">
    <source>
        <dbReference type="ARBA" id="ARBA00022771"/>
    </source>
</evidence>
<keyword evidence="5" id="KW-0862">Zinc</keyword>
<dbReference type="InterPro" id="IPR049808">
    <property type="entry name" value="CONSTANS-like_Bbox1"/>
</dbReference>
<comment type="subcellular location">
    <subcellularLocation>
        <location evidence="1 8">Nucleus</location>
    </subcellularLocation>
</comment>
<sequence length="490" mass="55443">MDLSMVSERKLASAMGGKTARACDGCIRKRARWYCPADDAFLCQYCDVSVHSANPLARRHERVRLKTSSLKEPSSDDYFPNLESPVSASASIPSWHRGFKRKARTPRNGRKASKSAGEEEVILKNPIYLVPEILSDENSLDENEEEQLLYRVPIFDPFSATRNHEMVENNTTTIAAEANSEFKLKSNETTLQHGVVCNVDLNRSHGMLPSEMELAEFAADVESLLGKGLDDESFDMEGLGLFGVCDNKEENSMECSLVSHEKVKIEDEGEIEVVTKTSASTRDHQLYHSIHDIDINGDKRFLFGSNSSFQNATYNSPLCCALQVCLFPPSSLPWQTFEFKSDYDSLMNINGEDEVVMKNISEDNGVVIGDGNENKKKILLNLDYEGVLIAWADQRSPWTTGERPELDSNGSWPDCMGNYMGIMNENATIVDRGREARVSRYREKRRTRLFSKKIRYEVRKLNAEKRPRLKGRFVKRVNFATTTPNYPLVK</sequence>
<evidence type="ECO:0000256" key="3">
    <source>
        <dbReference type="ARBA" id="ARBA00022723"/>
    </source>
</evidence>
<organism evidence="11 12">
    <name type="scientific">Anisodus tanguticus</name>
    <dbReference type="NCBI Taxonomy" id="243964"/>
    <lineage>
        <taxon>Eukaryota</taxon>
        <taxon>Viridiplantae</taxon>
        <taxon>Streptophyta</taxon>
        <taxon>Embryophyta</taxon>
        <taxon>Tracheophyta</taxon>
        <taxon>Spermatophyta</taxon>
        <taxon>Magnoliopsida</taxon>
        <taxon>eudicotyledons</taxon>
        <taxon>Gunneridae</taxon>
        <taxon>Pentapetalae</taxon>
        <taxon>asterids</taxon>
        <taxon>lamiids</taxon>
        <taxon>Solanales</taxon>
        <taxon>Solanaceae</taxon>
        <taxon>Solanoideae</taxon>
        <taxon>Hyoscyameae</taxon>
        <taxon>Anisodus</taxon>
    </lineage>
</organism>
<dbReference type="SMART" id="SM00336">
    <property type="entry name" value="BBOX"/>
    <property type="match status" value="1"/>
</dbReference>
<feature type="domain" description="B box-type" evidence="9">
    <location>
        <begin position="18"/>
        <end position="65"/>
    </location>
</feature>
<evidence type="ECO:0000259" key="9">
    <source>
        <dbReference type="PROSITE" id="PS50119"/>
    </source>
</evidence>
<evidence type="ECO:0000256" key="1">
    <source>
        <dbReference type="ARBA" id="ARBA00004123"/>
    </source>
</evidence>
<proteinExistence type="inferred from homology"/>
<comment type="caution">
    <text evidence="11">The sequence shown here is derived from an EMBL/GenBank/DDBJ whole genome shotgun (WGS) entry which is preliminary data.</text>
</comment>
<dbReference type="PROSITE" id="PS50119">
    <property type="entry name" value="ZF_BBOX"/>
    <property type="match status" value="1"/>
</dbReference>
<dbReference type="InterPro" id="IPR010402">
    <property type="entry name" value="CCT_domain"/>
</dbReference>
<dbReference type="PANTHER" id="PTHR31874:SF58">
    <property type="entry name" value="ZINC FINGER PROTEIN CONSTANS-LIKE 16-LIKE"/>
    <property type="match status" value="1"/>
</dbReference>
<comment type="similarity">
    <text evidence="2">Belongs to the CONSTANS family.</text>
</comment>
<evidence type="ECO:0000313" key="12">
    <source>
        <dbReference type="Proteomes" id="UP001291623"/>
    </source>
</evidence>
<gene>
    <name evidence="11" type="ORF">RND71_023939</name>
</gene>
<dbReference type="PROSITE" id="PS51017">
    <property type="entry name" value="CCT"/>
    <property type="match status" value="1"/>
</dbReference>
<dbReference type="Pfam" id="PF06203">
    <property type="entry name" value="CCT"/>
    <property type="match status" value="1"/>
</dbReference>